<dbReference type="GO" id="GO:0003677">
    <property type="term" value="F:DNA binding"/>
    <property type="evidence" value="ECO:0007669"/>
    <property type="project" value="UniProtKB-KW"/>
</dbReference>
<evidence type="ECO:0000256" key="1">
    <source>
        <dbReference type="ARBA" id="ARBA00023125"/>
    </source>
</evidence>
<keyword evidence="1" id="KW-0238">DNA-binding</keyword>
<dbReference type="PANTHER" id="PTHR46558:SF11">
    <property type="entry name" value="HTH-TYPE TRANSCRIPTIONAL REGULATOR XRE"/>
    <property type="match status" value="1"/>
</dbReference>
<name>A0A926I9Q3_9FIRM</name>
<feature type="domain" description="HTH cro/C1-type" evidence="2">
    <location>
        <begin position="13"/>
        <end position="67"/>
    </location>
</feature>
<evidence type="ECO:0000259" key="2">
    <source>
        <dbReference type="PROSITE" id="PS50943"/>
    </source>
</evidence>
<reference evidence="3" key="1">
    <citation type="submission" date="2020-08" db="EMBL/GenBank/DDBJ databases">
        <title>Genome public.</title>
        <authorList>
            <person name="Liu C."/>
            <person name="Sun Q."/>
        </authorList>
    </citation>
    <scope>NUCLEOTIDE SEQUENCE</scope>
    <source>
        <strain evidence="3">NSJ-54</strain>
    </source>
</reference>
<dbReference type="Gene3D" id="1.25.40.10">
    <property type="entry name" value="Tetratricopeptide repeat domain"/>
    <property type="match status" value="1"/>
</dbReference>
<evidence type="ECO:0000313" key="3">
    <source>
        <dbReference type="EMBL" id="MBC8569401.1"/>
    </source>
</evidence>
<dbReference type="SMART" id="SM00530">
    <property type="entry name" value="HTH_XRE"/>
    <property type="match status" value="1"/>
</dbReference>
<dbReference type="CDD" id="cd00093">
    <property type="entry name" value="HTH_XRE"/>
    <property type="match status" value="1"/>
</dbReference>
<evidence type="ECO:0000313" key="4">
    <source>
        <dbReference type="Proteomes" id="UP000660861"/>
    </source>
</evidence>
<dbReference type="PROSITE" id="PS50943">
    <property type="entry name" value="HTH_CROC1"/>
    <property type="match status" value="1"/>
</dbReference>
<comment type="caution">
    <text evidence="3">The sequence shown here is derived from an EMBL/GenBank/DDBJ whole genome shotgun (WGS) entry which is preliminary data.</text>
</comment>
<accession>A0A926I9Q3</accession>
<gene>
    <name evidence="3" type="ORF">H8709_00965</name>
</gene>
<sequence length="382" mass="42549">MNDMKELSIGNKISMRRKTMGLTQEELASYLGVSKPAVSKWESGQSYPDITLLPVLAAYFNCSVDDLLGYEPQLPKERIRQIYLRFCEEVSPATFPQLHAECGELCKKYYSCWQLLFTMGQWLLNHANLAPPNEAPKIMEEALHLFARVGSAGEDPVLARQAIIMRACCHLGLGQPLETIELLDGMEESPRCPEVVLAQAHQMRGDEEKAQEILQVSLYNCLVELYNIFPNLAYLYVGNPEKLKACVQRANAVSAAFSFGELHPILQISFAYSAATAYAMSGLKEEALTMLEEYAHLILSQKTYPLQLKGDAFFDKLDRYFSSLELGTALPRSEDAILESFKGALEGNPAFVSLTEEPRFQAVCRGLAHLSVSPSPKASPLH</sequence>
<dbReference type="Pfam" id="PF01381">
    <property type="entry name" value="HTH_3"/>
    <property type="match status" value="1"/>
</dbReference>
<dbReference type="Proteomes" id="UP000660861">
    <property type="component" value="Unassembled WGS sequence"/>
</dbReference>
<dbReference type="SUPFAM" id="SSF47413">
    <property type="entry name" value="lambda repressor-like DNA-binding domains"/>
    <property type="match status" value="1"/>
</dbReference>
<protein>
    <submittedName>
        <fullName evidence="3">Helix-turn-helix transcriptional regulator</fullName>
    </submittedName>
</protein>
<proteinExistence type="predicted"/>
<dbReference type="InterPro" id="IPR011990">
    <property type="entry name" value="TPR-like_helical_dom_sf"/>
</dbReference>
<dbReference type="PANTHER" id="PTHR46558">
    <property type="entry name" value="TRACRIPTIONAL REGULATORY PROTEIN-RELATED-RELATED"/>
    <property type="match status" value="1"/>
</dbReference>
<keyword evidence="4" id="KW-1185">Reference proteome</keyword>
<dbReference type="InterPro" id="IPR001387">
    <property type="entry name" value="Cro/C1-type_HTH"/>
</dbReference>
<dbReference type="EMBL" id="JACRTC010000001">
    <property type="protein sequence ID" value="MBC8569401.1"/>
    <property type="molecule type" value="Genomic_DNA"/>
</dbReference>
<dbReference type="Gene3D" id="1.10.260.40">
    <property type="entry name" value="lambda repressor-like DNA-binding domains"/>
    <property type="match status" value="1"/>
</dbReference>
<organism evidence="3 4">
    <name type="scientific">Zongyangia hominis</name>
    <dbReference type="NCBI Taxonomy" id="2763677"/>
    <lineage>
        <taxon>Bacteria</taxon>
        <taxon>Bacillati</taxon>
        <taxon>Bacillota</taxon>
        <taxon>Clostridia</taxon>
        <taxon>Eubacteriales</taxon>
        <taxon>Oscillospiraceae</taxon>
        <taxon>Zongyangia</taxon>
    </lineage>
</organism>
<dbReference type="InterPro" id="IPR010982">
    <property type="entry name" value="Lambda_DNA-bd_dom_sf"/>
</dbReference>
<dbReference type="AlphaFoldDB" id="A0A926I9Q3"/>